<accession>A0A9P5L161</accession>
<proteinExistence type="predicted"/>
<dbReference type="GO" id="GO:0005634">
    <property type="term" value="C:nucleus"/>
    <property type="evidence" value="ECO:0007669"/>
    <property type="project" value="TreeGrafter"/>
</dbReference>
<dbReference type="AlphaFoldDB" id="A0A9P5L161"/>
<dbReference type="PANTHER" id="PTHR21357:SF4">
    <property type="entry name" value="FAM172 FAMILY PROTEIN HOMOLOG CG10038"/>
    <property type="match status" value="1"/>
</dbReference>
<dbReference type="Pfam" id="PF22749">
    <property type="entry name" value="Arb2"/>
    <property type="match status" value="1"/>
</dbReference>
<dbReference type="PANTHER" id="PTHR21357">
    <property type="entry name" value="FAM172 FAMILY PROTEIN HOMOLOG CG10038"/>
    <property type="match status" value="1"/>
</dbReference>
<evidence type="ECO:0000256" key="1">
    <source>
        <dbReference type="SAM" id="MobiDB-lite"/>
    </source>
</evidence>
<sequence>MNRIPGDLLPDDTVCAEDLLGLGFVLTEDDKIRYIAAPDQGPRYKVNRSDRINKVHIEALHKAIRTCIIDRLLGMGMHFMKIPKGSKQQVPIMVSGNVTTAPRVVVFFGEIIEDLGVFSYRDACDDGISFGSILGFAKGLLGENAKDSPNALILANTGQTVWYNSGWFPMTADSAHSQHRSSAVERKRQLDDRNVIGKGSIGEHVENIFHQVLMRGNFEVGAKIDIIGISEGGHAAMTYLKNQWSFWSPHISSLSLINPEAIATTKSKTGDTKDPTSFAWFMKYRSRGWTLSSKPLGTRVPGLEHLHGCNTYSSGENTKSTCMVTRGVGHILTWMNIMHYSPMAMEKFDVVPGETDPSSEAVRALLPNEMVPEVPGGKIEVHSLEVMNQIKGFLTGVTFTKEMITFFNDKLSFVDAKDDESDDDSVCTVIYVGENNDAFDGLPDVPDASPGTSRDSLPVPDVLPGASSEASPGILAGVLPDALSVPETPLYYDDVIVGKADPFDLSDLQDIREDEKEDETL</sequence>
<dbReference type="GO" id="GO:0031048">
    <property type="term" value="P:regulatory ncRNA-mediated heterochromatin formation"/>
    <property type="evidence" value="ECO:0007669"/>
    <property type="project" value="TreeGrafter"/>
</dbReference>
<name>A0A9P5L161_PENCR</name>
<comment type="caution">
    <text evidence="3">The sequence shown here is derived from an EMBL/GenBank/DDBJ whole genome shotgun (WGS) entry which is preliminary data.</text>
</comment>
<keyword evidence="4" id="KW-1185">Reference proteome</keyword>
<dbReference type="EMBL" id="JAAOZQ010000087">
    <property type="protein sequence ID" value="KAF7519403.1"/>
    <property type="molecule type" value="Genomic_DNA"/>
</dbReference>
<evidence type="ECO:0000313" key="3">
    <source>
        <dbReference type="EMBL" id="KAF7519403.1"/>
    </source>
</evidence>
<feature type="region of interest" description="Disordered" evidence="1">
    <location>
        <begin position="438"/>
        <end position="465"/>
    </location>
</feature>
<dbReference type="InterPro" id="IPR048263">
    <property type="entry name" value="Arb2"/>
</dbReference>
<dbReference type="Proteomes" id="UP000701341">
    <property type="component" value="Unassembled WGS sequence"/>
</dbReference>
<protein>
    <recommendedName>
        <fullName evidence="2">Arb2 domain-containing protein</fullName>
    </recommendedName>
</protein>
<dbReference type="InterPro" id="IPR053858">
    <property type="entry name" value="Arb2_dom"/>
</dbReference>
<evidence type="ECO:0000313" key="4">
    <source>
        <dbReference type="Proteomes" id="UP000701341"/>
    </source>
</evidence>
<organism evidence="3 4">
    <name type="scientific">Penicillium crustosum</name>
    <name type="common">Blue mold fungus</name>
    <dbReference type="NCBI Taxonomy" id="36656"/>
    <lineage>
        <taxon>Eukaryota</taxon>
        <taxon>Fungi</taxon>
        <taxon>Dikarya</taxon>
        <taxon>Ascomycota</taxon>
        <taxon>Pezizomycotina</taxon>
        <taxon>Eurotiomycetes</taxon>
        <taxon>Eurotiomycetidae</taxon>
        <taxon>Eurotiales</taxon>
        <taxon>Aspergillaceae</taxon>
        <taxon>Penicillium</taxon>
    </lineage>
</organism>
<dbReference type="GO" id="GO:0035197">
    <property type="term" value="F:siRNA binding"/>
    <property type="evidence" value="ECO:0007669"/>
    <property type="project" value="TreeGrafter"/>
</dbReference>
<feature type="domain" description="Arb2" evidence="2">
    <location>
        <begin position="17"/>
        <end position="296"/>
    </location>
</feature>
<reference evidence="3" key="1">
    <citation type="submission" date="2020-02" db="EMBL/GenBank/DDBJ databases">
        <authorList>
            <person name="Lichtner F.J."/>
        </authorList>
    </citation>
    <scope>NUCLEOTIDE SEQUENCE</scope>
    <source>
        <strain evidence="3">G10</strain>
    </source>
</reference>
<gene>
    <name evidence="3" type="ORF">PCG10_010053</name>
</gene>
<evidence type="ECO:0000259" key="2">
    <source>
        <dbReference type="Pfam" id="PF22749"/>
    </source>
</evidence>